<proteinExistence type="predicted"/>
<dbReference type="AlphaFoldDB" id="A0A6G5QM70"/>
<gene>
    <name evidence="2" type="ORF">CRECT_1174</name>
</gene>
<protein>
    <recommendedName>
        <fullName evidence="4">Ankyrin domain protein</fullName>
    </recommendedName>
</protein>
<name>A0A6G5QM70_CAMRE</name>
<evidence type="ECO:0000256" key="1">
    <source>
        <dbReference type="SAM" id="SignalP"/>
    </source>
</evidence>
<reference evidence="2 3" key="1">
    <citation type="submission" date="2016-07" db="EMBL/GenBank/DDBJ databases">
        <title>Comparative genomics of the Campylobacter concisus group.</title>
        <authorList>
            <person name="Miller W.G."/>
            <person name="Yee E."/>
            <person name="Chapman M.H."/>
            <person name="Huynh S."/>
            <person name="Bono J.L."/>
            <person name="On S.L.W."/>
            <person name="StLeger J."/>
            <person name="Foster G."/>
            <person name="Parker C.T."/>
        </authorList>
    </citation>
    <scope>NUCLEOTIDE SEQUENCE [LARGE SCALE GENOMIC DNA]</scope>
    <source>
        <strain evidence="2 3">ATCC 33238</strain>
    </source>
</reference>
<keyword evidence="1" id="KW-0732">Signal</keyword>
<organism evidence="2 3">
    <name type="scientific">Campylobacter rectus</name>
    <name type="common">Wolinella recta</name>
    <dbReference type="NCBI Taxonomy" id="203"/>
    <lineage>
        <taxon>Bacteria</taxon>
        <taxon>Pseudomonadati</taxon>
        <taxon>Campylobacterota</taxon>
        <taxon>Epsilonproteobacteria</taxon>
        <taxon>Campylobacterales</taxon>
        <taxon>Campylobacteraceae</taxon>
        <taxon>Campylobacter</taxon>
    </lineage>
</organism>
<dbReference type="Proteomes" id="UP000502377">
    <property type="component" value="Chromosome"/>
</dbReference>
<feature type="chain" id="PRO_5026348052" description="Ankyrin domain protein" evidence="1">
    <location>
        <begin position="18"/>
        <end position="297"/>
    </location>
</feature>
<feature type="signal peptide" evidence="1">
    <location>
        <begin position="1"/>
        <end position="17"/>
    </location>
</feature>
<sequence length="297" mass="33697">MKKCAVIFMILTQILFASNLPEPGFEIFFDENATSKQIDAGLDQILEFLSQNPHRINDEYGEFDDRLFSPFIYNVKIIKTGEFDFERIKKALKFKPGLNYKFMIFTPLDAVIALGIDPEGKYKFDQKEAIRLIDLLVANGADIGSPELLRTACNAEAFEIFSHLLSKGARGNKETMLCVAGGIAIFMGQNGAPPIANAPLDPKIRQFAKTAKFAEFYRDKMRYLEELLKFKPLSEFETKELEIFAKLAAVLDSEDMVKFLLKNGVCKQENLQTSCENLKKYATHYDAKESLKLIEVK</sequence>
<dbReference type="RefSeq" id="WP_004319929.1">
    <property type="nucleotide sequence ID" value="NZ_CP012543.1"/>
</dbReference>
<evidence type="ECO:0000313" key="3">
    <source>
        <dbReference type="Proteomes" id="UP000502377"/>
    </source>
</evidence>
<dbReference type="SUPFAM" id="SSF140860">
    <property type="entry name" value="Pseudo ankyrin repeat-like"/>
    <property type="match status" value="1"/>
</dbReference>
<accession>A0A6G5QM70</accession>
<dbReference type="EMBL" id="CP012543">
    <property type="protein sequence ID" value="QCD46833.1"/>
    <property type="molecule type" value="Genomic_DNA"/>
</dbReference>
<dbReference type="KEGG" id="crx:CRECT_1174"/>
<evidence type="ECO:0008006" key="4">
    <source>
        <dbReference type="Google" id="ProtNLM"/>
    </source>
</evidence>
<evidence type="ECO:0000313" key="2">
    <source>
        <dbReference type="EMBL" id="QCD46833.1"/>
    </source>
</evidence>